<accession>A0A212EZL7</accession>
<protein>
    <submittedName>
        <fullName evidence="1">Uncharacterized protein</fullName>
    </submittedName>
</protein>
<comment type="caution">
    <text evidence="1">The sequence shown here is derived from an EMBL/GenBank/DDBJ whole genome shotgun (WGS) entry which is preliminary data.</text>
</comment>
<dbReference type="Proteomes" id="UP000007151">
    <property type="component" value="Unassembled WGS sequence"/>
</dbReference>
<dbReference type="InParanoid" id="A0A212EZL7"/>
<sequence>MSHWQAQRKFCNRFEIRRVSVIVPIVNGLLQITEYF</sequence>
<organism evidence="1 2">
    <name type="scientific">Danaus plexippus plexippus</name>
    <dbReference type="NCBI Taxonomy" id="278856"/>
    <lineage>
        <taxon>Eukaryota</taxon>
        <taxon>Metazoa</taxon>
        <taxon>Ecdysozoa</taxon>
        <taxon>Arthropoda</taxon>
        <taxon>Hexapoda</taxon>
        <taxon>Insecta</taxon>
        <taxon>Pterygota</taxon>
        <taxon>Neoptera</taxon>
        <taxon>Endopterygota</taxon>
        <taxon>Lepidoptera</taxon>
        <taxon>Glossata</taxon>
        <taxon>Ditrysia</taxon>
        <taxon>Papilionoidea</taxon>
        <taxon>Nymphalidae</taxon>
        <taxon>Danainae</taxon>
        <taxon>Danaini</taxon>
        <taxon>Danaina</taxon>
        <taxon>Danaus</taxon>
        <taxon>Danaus</taxon>
    </lineage>
</organism>
<evidence type="ECO:0000313" key="2">
    <source>
        <dbReference type="Proteomes" id="UP000007151"/>
    </source>
</evidence>
<proteinExistence type="predicted"/>
<dbReference type="EMBL" id="AGBW02011264">
    <property type="protein sequence ID" value="OWR46922.1"/>
    <property type="molecule type" value="Genomic_DNA"/>
</dbReference>
<name>A0A212EZL7_DANPL</name>
<dbReference type="KEGG" id="dpl:KGM_210168"/>
<keyword evidence="2" id="KW-1185">Reference proteome</keyword>
<gene>
    <name evidence="1" type="ORF">KGM_210168</name>
</gene>
<dbReference type="AlphaFoldDB" id="A0A212EZL7"/>
<reference evidence="1 2" key="1">
    <citation type="journal article" date="2011" name="Cell">
        <title>The monarch butterfly genome yields insights into long-distance migration.</title>
        <authorList>
            <person name="Zhan S."/>
            <person name="Merlin C."/>
            <person name="Boore J.L."/>
            <person name="Reppert S.M."/>
        </authorList>
    </citation>
    <scope>NUCLEOTIDE SEQUENCE [LARGE SCALE GENOMIC DNA]</scope>
    <source>
        <strain evidence="1">F-2</strain>
    </source>
</reference>
<evidence type="ECO:0000313" key="1">
    <source>
        <dbReference type="EMBL" id="OWR46922.1"/>
    </source>
</evidence>